<feature type="active site" description="Schiff-base intermediate with substrate; via topaquinone" evidence="7">
    <location>
        <position position="402"/>
    </location>
</feature>
<reference evidence="15" key="1">
    <citation type="journal article" date="2023" name="Nat. Commun.">
        <title>Diploid and tetraploid genomes of Acorus and the evolution of monocots.</title>
        <authorList>
            <person name="Ma L."/>
            <person name="Liu K.W."/>
            <person name="Li Z."/>
            <person name="Hsiao Y.Y."/>
            <person name="Qi Y."/>
            <person name="Fu T."/>
            <person name="Tang G.D."/>
            <person name="Zhang D."/>
            <person name="Sun W.H."/>
            <person name="Liu D.K."/>
            <person name="Li Y."/>
            <person name="Chen G.Z."/>
            <person name="Liu X.D."/>
            <person name="Liao X.Y."/>
            <person name="Jiang Y.T."/>
            <person name="Yu X."/>
            <person name="Hao Y."/>
            <person name="Huang J."/>
            <person name="Zhao X.W."/>
            <person name="Ke S."/>
            <person name="Chen Y.Y."/>
            <person name="Wu W.L."/>
            <person name="Hsu J.L."/>
            <person name="Lin Y.F."/>
            <person name="Huang M.D."/>
            <person name="Li C.Y."/>
            <person name="Huang L."/>
            <person name="Wang Z.W."/>
            <person name="Zhao X."/>
            <person name="Zhong W.Y."/>
            <person name="Peng D.H."/>
            <person name="Ahmad S."/>
            <person name="Lan S."/>
            <person name="Zhang J.S."/>
            <person name="Tsai W.C."/>
            <person name="Van de Peer Y."/>
            <person name="Liu Z.J."/>
        </authorList>
    </citation>
    <scope>NUCLEOTIDE SEQUENCE</scope>
    <source>
        <strain evidence="15">SCP</strain>
    </source>
</reference>
<evidence type="ECO:0000256" key="6">
    <source>
        <dbReference type="ARBA" id="ARBA00023157"/>
    </source>
</evidence>
<evidence type="ECO:0000256" key="9">
    <source>
        <dbReference type="RuleBase" id="RU000672"/>
    </source>
</evidence>
<dbReference type="GO" id="GO:0008131">
    <property type="term" value="F:primary methylamine oxidase activity"/>
    <property type="evidence" value="ECO:0007669"/>
    <property type="project" value="InterPro"/>
</dbReference>
<dbReference type="SUPFAM" id="SSF54416">
    <property type="entry name" value="Amine oxidase N-terminal region"/>
    <property type="match status" value="2"/>
</dbReference>
<dbReference type="FunFam" id="2.70.98.20:FF:000004">
    <property type="entry name" value="Amine oxidase"/>
    <property type="match status" value="1"/>
</dbReference>
<keyword evidence="16" id="KW-1185">Reference proteome</keyword>
<feature type="modified residue" description="2',4',5'-topaquinone" evidence="8">
    <location>
        <position position="402"/>
    </location>
</feature>
<dbReference type="GO" id="GO:0009308">
    <property type="term" value="P:amine metabolic process"/>
    <property type="evidence" value="ECO:0007669"/>
    <property type="project" value="UniProtKB-UniRule"/>
</dbReference>
<organism evidence="15 16">
    <name type="scientific">Acorus gramineus</name>
    <name type="common">Dwarf sweet flag</name>
    <dbReference type="NCBI Taxonomy" id="55184"/>
    <lineage>
        <taxon>Eukaryota</taxon>
        <taxon>Viridiplantae</taxon>
        <taxon>Streptophyta</taxon>
        <taxon>Embryophyta</taxon>
        <taxon>Tracheophyta</taxon>
        <taxon>Spermatophyta</taxon>
        <taxon>Magnoliopsida</taxon>
        <taxon>Liliopsida</taxon>
        <taxon>Acoraceae</taxon>
        <taxon>Acorus</taxon>
    </lineage>
</organism>
<evidence type="ECO:0000259" key="14">
    <source>
        <dbReference type="Pfam" id="PF02728"/>
    </source>
</evidence>
<dbReference type="PANTHER" id="PTHR10638">
    <property type="entry name" value="COPPER AMINE OXIDASE"/>
    <property type="match status" value="1"/>
</dbReference>
<dbReference type="SUPFAM" id="SSF49998">
    <property type="entry name" value="Amine oxidase catalytic domain"/>
    <property type="match status" value="1"/>
</dbReference>
<sequence length="679" mass="76173">MAHKTILVLLLLTLSTTTITTTTVHPLDPLTPDEITTVRSVISSSTPNASFHYVGLFEPDKPSVLAFVSPAPTPPPPHPRRAFAIIRADLASREIVVDLTNHSIISNVVYDGHGFPTITPAEDAEACELPMKYGPFVESVRERGLEMGDVVCSPMSVGWFGEGRGRRRRVSKLQFYYKGGTVNVYARPVEGVTVTVDLDRMVVVDFRDRVVVPVPKAEGTDYRSTEEEEEERRGEEIPGPGSRGISIEGHVVRWANWDFHVSFDARAGLVLSLASVADPERDESRLVLYKGHVSELFVPYMDPSEEWYYRTYLDAGEWGFGVSALPLKPGADCPARARFMDGFYARRDGMPVRVEKVFCVFQRYAGDVSWRHTEILIPGRVIREVRPEVSLVVRSVATVGNYDYIVDYEFMQSGTIKVQVGLTGILEVKASEHTHTNQISQDIHGTLIAENTIATYHDHFITYYLDLDIDGRRNSFVKAKMKTVRPGGDNNDGSSPRKSYWTIERETVKTEVEGMVSMSPAEPSELMLVNPNKKTRMGNVVGYRLIPKSAPAISLLSDDDYPQIRAGWTKNQVWVTAYDPSQRWAGGMYADQSQGDDNLVAWSRRNRSIENTDIVLWYTVGFHHIPCQEDFPVMPTLNGGFELRQTNFFERNILLKTPLPSIESDSCLSCRQSHNIITG</sequence>
<keyword evidence="11" id="KW-0732">Signal</keyword>
<protein>
    <recommendedName>
        <fullName evidence="9">Amine oxidase</fullName>
        <ecNumber evidence="9">1.4.3.-</ecNumber>
    </recommendedName>
</protein>
<keyword evidence="3 7" id="KW-0801">TPQ</keyword>
<dbReference type="Gene3D" id="2.70.98.20">
    <property type="entry name" value="Copper amine oxidase, catalytic domain"/>
    <property type="match status" value="1"/>
</dbReference>
<dbReference type="PROSITE" id="PS01164">
    <property type="entry name" value="COPPER_AMINE_OXID_1"/>
    <property type="match status" value="1"/>
</dbReference>
<feature type="compositionally biased region" description="Basic and acidic residues" evidence="10">
    <location>
        <begin position="218"/>
        <end position="236"/>
    </location>
</feature>
<reference evidence="15" key="2">
    <citation type="submission" date="2023-06" db="EMBL/GenBank/DDBJ databases">
        <authorList>
            <person name="Ma L."/>
            <person name="Liu K.-W."/>
            <person name="Li Z."/>
            <person name="Hsiao Y.-Y."/>
            <person name="Qi Y."/>
            <person name="Fu T."/>
            <person name="Tang G."/>
            <person name="Zhang D."/>
            <person name="Sun W.-H."/>
            <person name="Liu D.-K."/>
            <person name="Li Y."/>
            <person name="Chen G.-Z."/>
            <person name="Liu X.-D."/>
            <person name="Liao X.-Y."/>
            <person name="Jiang Y.-T."/>
            <person name="Yu X."/>
            <person name="Hao Y."/>
            <person name="Huang J."/>
            <person name="Zhao X.-W."/>
            <person name="Ke S."/>
            <person name="Chen Y.-Y."/>
            <person name="Wu W.-L."/>
            <person name="Hsu J.-L."/>
            <person name="Lin Y.-F."/>
            <person name="Huang M.-D."/>
            <person name="Li C.-Y."/>
            <person name="Huang L."/>
            <person name="Wang Z.-W."/>
            <person name="Zhao X."/>
            <person name="Zhong W.-Y."/>
            <person name="Peng D.-H."/>
            <person name="Ahmad S."/>
            <person name="Lan S."/>
            <person name="Zhang J.-S."/>
            <person name="Tsai W.-C."/>
            <person name="Van De Peer Y."/>
            <person name="Liu Z.-J."/>
        </authorList>
    </citation>
    <scope>NUCLEOTIDE SEQUENCE</scope>
    <source>
        <strain evidence="15">SCP</strain>
        <tissue evidence="15">Leaves</tissue>
    </source>
</reference>
<comment type="cofactor">
    <cofactor evidence="9">
        <name>Cu cation</name>
        <dbReference type="ChEBI" id="CHEBI:23378"/>
    </cofactor>
    <text evidence="9">Contains 1 topaquinone per subunit.</text>
</comment>
<comment type="similarity">
    <text evidence="1 9">Belongs to the copper/topaquinone oxidase family.</text>
</comment>
<evidence type="ECO:0000256" key="5">
    <source>
        <dbReference type="ARBA" id="ARBA00023008"/>
    </source>
</evidence>
<evidence type="ECO:0000313" key="16">
    <source>
        <dbReference type="Proteomes" id="UP001179952"/>
    </source>
</evidence>
<gene>
    <name evidence="15" type="ORF">QJS04_geneDACA015624</name>
</gene>
<proteinExistence type="inferred from homology"/>
<evidence type="ECO:0000313" key="15">
    <source>
        <dbReference type="EMBL" id="KAK1267217.1"/>
    </source>
</evidence>
<dbReference type="EC" id="1.4.3.-" evidence="9"/>
<dbReference type="GO" id="GO:0048038">
    <property type="term" value="F:quinone binding"/>
    <property type="evidence" value="ECO:0007669"/>
    <property type="project" value="InterPro"/>
</dbReference>
<evidence type="ECO:0000256" key="7">
    <source>
        <dbReference type="PIRSR" id="PIRSR600269-50"/>
    </source>
</evidence>
<dbReference type="InterPro" id="IPR000269">
    <property type="entry name" value="Cu_amine_oxidase"/>
</dbReference>
<accession>A0AAV9ATA1</accession>
<dbReference type="EMBL" id="JAUJYN010000007">
    <property type="protein sequence ID" value="KAK1267217.1"/>
    <property type="molecule type" value="Genomic_DNA"/>
</dbReference>
<dbReference type="PANTHER" id="PTHR10638:SF71">
    <property type="entry name" value="AMINE OXIDASE"/>
    <property type="match status" value="1"/>
</dbReference>
<dbReference type="Pfam" id="PF02728">
    <property type="entry name" value="Cu_amine_oxidN3"/>
    <property type="match status" value="1"/>
</dbReference>
<feature type="active site" description="Proton acceptor" evidence="7">
    <location>
        <position position="314"/>
    </location>
</feature>
<evidence type="ECO:0000256" key="1">
    <source>
        <dbReference type="ARBA" id="ARBA00007983"/>
    </source>
</evidence>
<feature type="signal peptide" evidence="11">
    <location>
        <begin position="1"/>
        <end position="21"/>
    </location>
</feature>
<keyword evidence="4 9" id="KW-0560">Oxidoreductase</keyword>
<evidence type="ECO:0000256" key="10">
    <source>
        <dbReference type="SAM" id="MobiDB-lite"/>
    </source>
</evidence>
<dbReference type="GO" id="GO:0005507">
    <property type="term" value="F:copper ion binding"/>
    <property type="evidence" value="ECO:0007669"/>
    <property type="project" value="InterPro"/>
</dbReference>
<evidence type="ECO:0000259" key="12">
    <source>
        <dbReference type="Pfam" id="PF01179"/>
    </source>
</evidence>
<keyword evidence="2 9" id="KW-0479">Metal-binding</keyword>
<name>A0AAV9ATA1_ACOGR</name>
<dbReference type="Pfam" id="PF01179">
    <property type="entry name" value="Cu_amine_oxid"/>
    <property type="match status" value="1"/>
</dbReference>
<dbReference type="InterPro" id="IPR015800">
    <property type="entry name" value="Cu_amine_oxidase_N2"/>
</dbReference>
<evidence type="ECO:0000256" key="11">
    <source>
        <dbReference type="SAM" id="SignalP"/>
    </source>
</evidence>
<evidence type="ECO:0000256" key="8">
    <source>
        <dbReference type="PIRSR" id="PIRSR600269-51"/>
    </source>
</evidence>
<comment type="caution">
    <text evidence="15">The sequence shown here is derived from an EMBL/GenBank/DDBJ whole genome shotgun (WGS) entry which is preliminary data.</text>
</comment>
<dbReference type="InterPro" id="IPR036460">
    <property type="entry name" value="Cu_amine_oxidase_C_sf"/>
</dbReference>
<dbReference type="InterPro" id="IPR015802">
    <property type="entry name" value="Cu_amine_oxidase_N3"/>
</dbReference>
<dbReference type="InterPro" id="IPR049948">
    <property type="entry name" value="Cu_Am_ox_TPQ-bd"/>
</dbReference>
<dbReference type="InterPro" id="IPR015798">
    <property type="entry name" value="Cu_amine_oxidase_C"/>
</dbReference>
<dbReference type="PROSITE" id="PS01165">
    <property type="entry name" value="COPPER_AMINE_OXID_2"/>
    <property type="match status" value="1"/>
</dbReference>
<feature type="domain" description="Copper amine oxidase N3-terminal" evidence="14">
    <location>
        <begin position="116"/>
        <end position="214"/>
    </location>
</feature>
<dbReference type="AlphaFoldDB" id="A0AAV9ATA1"/>
<dbReference type="InterPro" id="IPR016182">
    <property type="entry name" value="Cu_amine_oxidase_N-reg"/>
</dbReference>
<dbReference type="Pfam" id="PF02727">
    <property type="entry name" value="Cu_amine_oxidN2"/>
    <property type="match status" value="1"/>
</dbReference>
<evidence type="ECO:0000256" key="4">
    <source>
        <dbReference type="ARBA" id="ARBA00023002"/>
    </source>
</evidence>
<feature type="domain" description="Copper amine oxidase catalytic" evidence="12">
    <location>
        <begin position="243"/>
        <end position="653"/>
    </location>
</feature>
<evidence type="ECO:0000256" key="2">
    <source>
        <dbReference type="ARBA" id="ARBA00022723"/>
    </source>
</evidence>
<dbReference type="InterPro" id="IPR049947">
    <property type="entry name" value="Cu_Am_Ox_Cu-bd"/>
</dbReference>
<comment type="PTM">
    <text evidence="8 9">Topaquinone (TPQ) is generated by copper-dependent autoxidation of a specific tyrosyl residue.</text>
</comment>
<feature type="chain" id="PRO_5043720630" description="Amine oxidase" evidence="11">
    <location>
        <begin position="22"/>
        <end position="679"/>
    </location>
</feature>
<feature type="domain" description="Copper amine oxidase N2-terminal" evidence="13">
    <location>
        <begin position="25"/>
        <end position="107"/>
    </location>
</feature>
<evidence type="ECO:0000256" key="3">
    <source>
        <dbReference type="ARBA" id="ARBA00022772"/>
    </source>
</evidence>
<evidence type="ECO:0000259" key="13">
    <source>
        <dbReference type="Pfam" id="PF02727"/>
    </source>
</evidence>
<keyword evidence="5 9" id="KW-0186">Copper</keyword>
<feature type="region of interest" description="Disordered" evidence="10">
    <location>
        <begin position="217"/>
        <end position="244"/>
    </location>
</feature>
<keyword evidence="6" id="KW-1015">Disulfide bond</keyword>
<dbReference type="Proteomes" id="UP001179952">
    <property type="component" value="Unassembled WGS sequence"/>
</dbReference>
<dbReference type="Gene3D" id="3.10.450.40">
    <property type="match status" value="2"/>
</dbReference>